<dbReference type="InterPro" id="IPR055570">
    <property type="entry name" value="DUF7146"/>
</dbReference>
<dbReference type="CDD" id="cd01029">
    <property type="entry name" value="TOPRIM_primases"/>
    <property type="match status" value="1"/>
</dbReference>
<feature type="domain" description="Toprim" evidence="1">
    <location>
        <begin position="244"/>
        <end position="333"/>
    </location>
</feature>
<proteinExistence type="predicted"/>
<feature type="domain" description="DUF7146" evidence="2">
    <location>
        <begin position="118"/>
        <end position="233"/>
    </location>
</feature>
<dbReference type="Pfam" id="PF13362">
    <property type="entry name" value="Toprim_3"/>
    <property type="match status" value="1"/>
</dbReference>
<accession>A0A841PN23</accession>
<protein>
    <recommendedName>
        <fullName evidence="5">DNA primase</fullName>
    </recommendedName>
</protein>
<dbReference type="InterPro" id="IPR034154">
    <property type="entry name" value="TOPRIM_DnaG/twinkle"/>
</dbReference>
<comment type="caution">
    <text evidence="3">The sequence shown here is derived from an EMBL/GenBank/DDBJ whole genome shotgun (WGS) entry which is preliminary data.</text>
</comment>
<sequence>MTGSASDLARRLGDHAEAVCREYLSNGHRSGNHWIVGDVRNTRGRSMHVRLKANAKGLAGKWVDEATTEFGDLLDVIRESCGFVDFRDAADEARRFLAMPRAPWSTSRAQPQQAAKRGSPDAARRLFAMSQPIAGTLAERYLAGRGILLAARERALRFHPGCYYRDLVTGETQTLPALIAAVTGLDGRITGLQRTYLSPSLSPGLDPSGKVGKAQLIDPRRSLGHLLGNAIWLGLEPGAPIPVMAAGEGFETMASLRTVMPALPVAAATSANHLAGLTFPPGCRRLYIAADADAAGRHGIERLSQRAGEAGIEALVLRPQLGDFNDDLRHLGTARLAAWLTDQLIPEDARLFLPSG</sequence>
<dbReference type="Proteomes" id="UP000556329">
    <property type="component" value="Unassembled WGS sequence"/>
</dbReference>
<evidence type="ECO:0000259" key="1">
    <source>
        <dbReference type="Pfam" id="PF13362"/>
    </source>
</evidence>
<dbReference type="Pfam" id="PF23639">
    <property type="entry name" value="DUF7146"/>
    <property type="match status" value="1"/>
</dbReference>
<evidence type="ECO:0000313" key="4">
    <source>
        <dbReference type="Proteomes" id="UP000556329"/>
    </source>
</evidence>
<keyword evidence="4" id="KW-1185">Reference proteome</keyword>
<dbReference type="RefSeq" id="WP_184878658.1">
    <property type="nucleotide sequence ID" value="NZ_JACHEF010000013.1"/>
</dbReference>
<evidence type="ECO:0008006" key="5">
    <source>
        <dbReference type="Google" id="ProtNLM"/>
    </source>
</evidence>
<dbReference type="InterPro" id="IPR006171">
    <property type="entry name" value="TOPRIM_dom"/>
</dbReference>
<dbReference type="AlphaFoldDB" id="A0A841PN23"/>
<organism evidence="3 4">
    <name type="scientific">Mesorhizobium sangaii</name>
    <dbReference type="NCBI Taxonomy" id="505389"/>
    <lineage>
        <taxon>Bacteria</taxon>
        <taxon>Pseudomonadati</taxon>
        <taxon>Pseudomonadota</taxon>
        <taxon>Alphaproteobacteria</taxon>
        <taxon>Hyphomicrobiales</taxon>
        <taxon>Phyllobacteriaceae</taxon>
        <taxon>Mesorhizobium</taxon>
    </lineage>
</organism>
<gene>
    <name evidence="3" type="ORF">HNQ71_006777</name>
</gene>
<evidence type="ECO:0000259" key="2">
    <source>
        <dbReference type="Pfam" id="PF23639"/>
    </source>
</evidence>
<name>A0A841PN23_9HYPH</name>
<reference evidence="3 4" key="1">
    <citation type="submission" date="2020-08" db="EMBL/GenBank/DDBJ databases">
        <title>Genomic Encyclopedia of Type Strains, Phase IV (KMG-IV): sequencing the most valuable type-strain genomes for metagenomic binning, comparative biology and taxonomic classification.</title>
        <authorList>
            <person name="Goeker M."/>
        </authorList>
    </citation>
    <scope>NUCLEOTIDE SEQUENCE [LARGE SCALE GENOMIC DNA]</scope>
    <source>
        <strain evidence="3 4">DSM 100039</strain>
    </source>
</reference>
<dbReference type="EMBL" id="JACHEF010000013">
    <property type="protein sequence ID" value="MBB6414068.1"/>
    <property type="molecule type" value="Genomic_DNA"/>
</dbReference>
<evidence type="ECO:0000313" key="3">
    <source>
        <dbReference type="EMBL" id="MBB6414068.1"/>
    </source>
</evidence>